<accession>A0ABR6NAR0</accession>
<evidence type="ECO:0000313" key="3">
    <source>
        <dbReference type="Proteomes" id="UP001138540"/>
    </source>
</evidence>
<comment type="caution">
    <text evidence="2">The sequence shown here is derived from an EMBL/GenBank/DDBJ whole genome shotgun (WGS) entry which is preliminary data.</text>
</comment>
<name>A0ABR6NAR0_9SPHN</name>
<reference evidence="2 3" key="1">
    <citation type="submission" date="2020-08" db="EMBL/GenBank/DDBJ databases">
        <title>Exploring microbial biodiversity for novel pathways involved in the catabolism of aromatic compounds derived from lignin.</title>
        <authorList>
            <person name="Elkins J."/>
        </authorList>
    </citation>
    <scope>NUCLEOTIDE SEQUENCE [LARGE SCALE GENOMIC DNA]</scope>
    <source>
        <strain evidence="2 3">B1D3A</strain>
    </source>
</reference>
<dbReference type="PANTHER" id="PTHR43798:SF33">
    <property type="entry name" value="HYDROLASE, PUTATIVE (AFU_ORTHOLOGUE AFUA_2G14860)-RELATED"/>
    <property type="match status" value="1"/>
</dbReference>
<protein>
    <submittedName>
        <fullName evidence="2">Pimeloyl-ACP methyl ester carboxylesterase</fullName>
    </submittedName>
</protein>
<gene>
    <name evidence="2" type="ORF">HNP60_000337</name>
</gene>
<dbReference type="InterPro" id="IPR029058">
    <property type="entry name" value="AB_hydrolase_fold"/>
</dbReference>
<sequence>MTPERLVVATELLDIALDAWGDPSGPPVLLLHGFPFDPRSFDAAAALLAQAGMRVLVPWLRGFGPTRFRSAETMRSGQQTAIADDARALLDAMGIDRALVAGFDWGGRAACIMGALWPERVRGVLVVGGYLVQDLSDPTRPVPAATEHMIWHQYFLSSERGRRALAEAPRDICLHLRRQWSPGLVDEALFDRTAPAFDNPDFAAVSWHSYAHRIGAAPGDPRYAALDAALLPPPPVPVPAIVLTRGGGMMGGMRAAGQFPGLVREWPVEGTGHDPAAEKPQAFAEALLALARAAP</sequence>
<dbReference type="Proteomes" id="UP001138540">
    <property type="component" value="Unassembled WGS sequence"/>
</dbReference>
<organism evidence="2 3">
    <name type="scientific">Sphingobium lignivorans</name>
    <dbReference type="NCBI Taxonomy" id="2735886"/>
    <lineage>
        <taxon>Bacteria</taxon>
        <taxon>Pseudomonadati</taxon>
        <taxon>Pseudomonadota</taxon>
        <taxon>Alphaproteobacteria</taxon>
        <taxon>Sphingomonadales</taxon>
        <taxon>Sphingomonadaceae</taxon>
        <taxon>Sphingobium</taxon>
    </lineage>
</organism>
<dbReference type="Gene3D" id="3.40.50.1820">
    <property type="entry name" value="alpha/beta hydrolase"/>
    <property type="match status" value="1"/>
</dbReference>
<dbReference type="InterPro" id="IPR050266">
    <property type="entry name" value="AB_hydrolase_sf"/>
</dbReference>
<feature type="domain" description="AB hydrolase-1" evidence="1">
    <location>
        <begin position="26"/>
        <end position="139"/>
    </location>
</feature>
<evidence type="ECO:0000259" key="1">
    <source>
        <dbReference type="Pfam" id="PF00561"/>
    </source>
</evidence>
<dbReference type="PRINTS" id="PR00412">
    <property type="entry name" value="EPOXHYDRLASE"/>
</dbReference>
<dbReference type="EMBL" id="JACHKA010000001">
    <property type="protein sequence ID" value="MBB5984363.1"/>
    <property type="molecule type" value="Genomic_DNA"/>
</dbReference>
<dbReference type="PANTHER" id="PTHR43798">
    <property type="entry name" value="MONOACYLGLYCEROL LIPASE"/>
    <property type="match status" value="1"/>
</dbReference>
<evidence type="ECO:0000313" key="2">
    <source>
        <dbReference type="EMBL" id="MBB5984363.1"/>
    </source>
</evidence>
<dbReference type="InterPro" id="IPR000073">
    <property type="entry name" value="AB_hydrolase_1"/>
</dbReference>
<dbReference type="SUPFAM" id="SSF53474">
    <property type="entry name" value="alpha/beta-Hydrolases"/>
    <property type="match status" value="1"/>
</dbReference>
<dbReference type="RefSeq" id="WP_184149386.1">
    <property type="nucleotide sequence ID" value="NZ_JACHKA010000001.1"/>
</dbReference>
<dbReference type="Pfam" id="PF00561">
    <property type="entry name" value="Abhydrolase_1"/>
    <property type="match status" value="1"/>
</dbReference>
<dbReference type="InterPro" id="IPR000639">
    <property type="entry name" value="Epox_hydrolase-like"/>
</dbReference>
<proteinExistence type="predicted"/>
<keyword evidence="3" id="KW-1185">Reference proteome</keyword>